<protein>
    <submittedName>
        <fullName evidence="1">Uncharacterized protein</fullName>
    </submittedName>
</protein>
<keyword evidence="2" id="KW-1185">Reference proteome</keyword>
<proteinExistence type="predicted"/>
<dbReference type="Proteomes" id="UP000631114">
    <property type="component" value="Unassembled WGS sequence"/>
</dbReference>
<reference evidence="1 2" key="1">
    <citation type="submission" date="2020-10" db="EMBL/GenBank/DDBJ databases">
        <title>The Coptis chinensis genome and diversification of protoberbering-type alkaloids.</title>
        <authorList>
            <person name="Wang B."/>
            <person name="Shu S."/>
            <person name="Song C."/>
            <person name="Liu Y."/>
        </authorList>
    </citation>
    <scope>NUCLEOTIDE SEQUENCE [LARGE SCALE GENOMIC DNA]</scope>
    <source>
        <strain evidence="1">HL-2020</strain>
        <tissue evidence="1">Leaf</tissue>
    </source>
</reference>
<accession>A0A835HZL0</accession>
<name>A0A835HZL0_9MAGN</name>
<dbReference type="PANTHER" id="PTHR46023">
    <property type="entry name" value="LIPASE CLASS 3 PROTEIN-LIKE"/>
    <property type="match status" value="1"/>
</dbReference>
<organism evidence="1 2">
    <name type="scientific">Coptis chinensis</name>
    <dbReference type="NCBI Taxonomy" id="261450"/>
    <lineage>
        <taxon>Eukaryota</taxon>
        <taxon>Viridiplantae</taxon>
        <taxon>Streptophyta</taxon>
        <taxon>Embryophyta</taxon>
        <taxon>Tracheophyta</taxon>
        <taxon>Spermatophyta</taxon>
        <taxon>Magnoliopsida</taxon>
        <taxon>Ranunculales</taxon>
        <taxon>Ranunculaceae</taxon>
        <taxon>Coptidoideae</taxon>
        <taxon>Coptis</taxon>
    </lineage>
</organism>
<dbReference type="AlphaFoldDB" id="A0A835HZL0"/>
<comment type="caution">
    <text evidence="1">The sequence shown here is derived from an EMBL/GenBank/DDBJ whole genome shotgun (WGS) entry which is preliminary data.</text>
</comment>
<evidence type="ECO:0000313" key="2">
    <source>
        <dbReference type="Proteomes" id="UP000631114"/>
    </source>
</evidence>
<dbReference type="EMBL" id="JADFTS010000005">
    <property type="protein sequence ID" value="KAF9607686.1"/>
    <property type="molecule type" value="Genomic_DNA"/>
</dbReference>
<evidence type="ECO:0000313" key="1">
    <source>
        <dbReference type="EMBL" id="KAF9607686.1"/>
    </source>
</evidence>
<dbReference type="PANTHER" id="PTHR46023:SF5">
    <property type="entry name" value="OS02G0780700 PROTEIN"/>
    <property type="match status" value="1"/>
</dbReference>
<gene>
    <name evidence="1" type="ORF">IFM89_038157</name>
</gene>
<sequence length="233" mass="25730">MSVTNSSLPFKCRYEFVNKGVKLMDIRPHLSLQMLKKLLISWIKLNSSSTSRKQLTDRCLYTIAVRFLINLFAGRTGNLHVASVFGGKDSVQVTSYAWLNDLCSQIEHTRILSTVYCSASALGSRLPSFASAREKVAGAEGILRPVSKGVASDALIKKGHSITFVRTIMQCTVSCFVGISLKKGAIIAFTTAAHEGLLSEHQQFSFLSSPHIHAEEFLKKKIISDDRWSSSDE</sequence>